<dbReference type="RefSeq" id="WP_079576179.1">
    <property type="nucleotide sequence ID" value="NZ_FUZQ01000007.1"/>
</dbReference>
<evidence type="ECO:0000256" key="1">
    <source>
        <dbReference type="ARBA" id="ARBA00022729"/>
    </source>
</evidence>
<dbReference type="CDD" id="cd12797">
    <property type="entry name" value="M23_peptidase"/>
    <property type="match status" value="1"/>
</dbReference>
<feature type="domain" description="M23ase beta-sheet core" evidence="2">
    <location>
        <begin position="91"/>
        <end position="185"/>
    </location>
</feature>
<name>A0A1T5LS86_9MICO</name>
<evidence type="ECO:0000259" key="2">
    <source>
        <dbReference type="Pfam" id="PF01551"/>
    </source>
</evidence>
<dbReference type="Pfam" id="PF01551">
    <property type="entry name" value="Peptidase_M23"/>
    <property type="match status" value="1"/>
</dbReference>
<dbReference type="GO" id="GO:0004222">
    <property type="term" value="F:metalloendopeptidase activity"/>
    <property type="evidence" value="ECO:0007669"/>
    <property type="project" value="TreeGrafter"/>
</dbReference>
<dbReference type="STRING" id="526729.SAMN04324258_3846"/>
<dbReference type="Gene3D" id="2.70.70.10">
    <property type="entry name" value="Glucose Permease (Domain IIA)"/>
    <property type="match status" value="1"/>
</dbReference>
<dbReference type="Proteomes" id="UP000189777">
    <property type="component" value="Unassembled WGS sequence"/>
</dbReference>
<dbReference type="OrthoDB" id="5245088at2"/>
<evidence type="ECO:0000313" key="4">
    <source>
        <dbReference type="Proteomes" id="UP000189777"/>
    </source>
</evidence>
<dbReference type="InterPro" id="IPR050570">
    <property type="entry name" value="Cell_wall_metabolism_enzyme"/>
</dbReference>
<proteinExistence type="predicted"/>
<dbReference type="PANTHER" id="PTHR21666:SF289">
    <property type="entry name" value="L-ALA--D-GLU ENDOPEPTIDASE"/>
    <property type="match status" value="1"/>
</dbReference>
<keyword evidence="1" id="KW-0732">Signal</keyword>
<sequence>MDLPETTLRPTPDVRTTVVRAGGPPRGLLAAGLVLAALLAGLAGTGSAAAADDDVAPPVATAGPAMDGWQRPVTGAVAHAFDPPAEEWGAGHRGVDLAARTGEPVRSPAPGVVSFAGQVADKPVVVVTHADGLRSTFEPVSPAVRLGDAVGAGDVVGTLAAVPGHCAPAGCLHWGVLRGDVYLDPLALVGEATPIVLLPGGP</sequence>
<evidence type="ECO:0000313" key="3">
    <source>
        <dbReference type="EMBL" id="SKC78725.1"/>
    </source>
</evidence>
<keyword evidence="4" id="KW-1185">Reference proteome</keyword>
<protein>
    <submittedName>
        <fullName evidence="3">Peptidase family M23</fullName>
    </submittedName>
</protein>
<dbReference type="PANTHER" id="PTHR21666">
    <property type="entry name" value="PEPTIDASE-RELATED"/>
    <property type="match status" value="1"/>
</dbReference>
<dbReference type="AlphaFoldDB" id="A0A1T5LS86"/>
<dbReference type="EMBL" id="FUZQ01000007">
    <property type="protein sequence ID" value="SKC78725.1"/>
    <property type="molecule type" value="Genomic_DNA"/>
</dbReference>
<accession>A0A1T5LS86</accession>
<dbReference type="InterPro" id="IPR011055">
    <property type="entry name" value="Dup_hybrid_motif"/>
</dbReference>
<gene>
    <name evidence="3" type="ORF">SAMN04324258_3846</name>
</gene>
<dbReference type="SUPFAM" id="SSF51261">
    <property type="entry name" value="Duplicated hybrid motif"/>
    <property type="match status" value="1"/>
</dbReference>
<organism evidence="3 4">
    <name type="scientific">Krasilnikoviella flava</name>
    <dbReference type="NCBI Taxonomy" id="526729"/>
    <lineage>
        <taxon>Bacteria</taxon>
        <taxon>Bacillati</taxon>
        <taxon>Actinomycetota</taxon>
        <taxon>Actinomycetes</taxon>
        <taxon>Micrococcales</taxon>
        <taxon>Promicromonosporaceae</taxon>
        <taxon>Krasilnikoviella</taxon>
    </lineage>
</organism>
<reference evidence="3 4" key="1">
    <citation type="submission" date="2017-02" db="EMBL/GenBank/DDBJ databases">
        <authorList>
            <person name="Peterson S.W."/>
        </authorList>
    </citation>
    <scope>NUCLEOTIDE SEQUENCE [LARGE SCALE GENOMIC DNA]</scope>
    <source>
        <strain evidence="3 4">DSM 21481</strain>
    </source>
</reference>
<dbReference type="InterPro" id="IPR016047">
    <property type="entry name" value="M23ase_b-sheet_dom"/>
</dbReference>